<comment type="caution">
    <text evidence="1">The sequence shown here is derived from an EMBL/GenBank/DDBJ whole genome shotgun (WGS) entry which is preliminary data.</text>
</comment>
<dbReference type="EMBL" id="JAAXZB010000001">
    <property type="protein sequence ID" value="NKW09407.1"/>
    <property type="molecule type" value="Genomic_DNA"/>
</dbReference>
<dbReference type="AlphaFoldDB" id="A0A7X6J9Z0"/>
<sequence length="73" mass="8427">MSRLAPANLVYEIARDTARLKELAELPETYTSYDADRYLTTAKTDLENVNLLAKVEEGIHFRQRHNISRLSSF</sequence>
<reference evidence="1 2" key="1">
    <citation type="submission" date="2020-04" db="EMBL/GenBank/DDBJ databases">
        <title>Whole genome sequencing of clinical and environmental type strains of Ochrobactrum.</title>
        <authorList>
            <person name="Dharne M."/>
        </authorList>
    </citation>
    <scope>NUCLEOTIDE SEQUENCE [LARGE SCALE GENOMIC DNA]</scope>
    <source>
        <strain evidence="1 2">DSM 13340</strain>
    </source>
</reference>
<organism evidence="1 2">
    <name type="scientific">Brucella tritici</name>
    <dbReference type="NCBI Taxonomy" id="94626"/>
    <lineage>
        <taxon>Bacteria</taxon>
        <taxon>Pseudomonadati</taxon>
        <taxon>Pseudomonadota</taxon>
        <taxon>Alphaproteobacteria</taxon>
        <taxon>Hyphomicrobiales</taxon>
        <taxon>Brucellaceae</taxon>
        <taxon>Brucella/Ochrobactrum group</taxon>
        <taxon>Brucella</taxon>
    </lineage>
</organism>
<name>A0A7X6J9Z0_9HYPH</name>
<protein>
    <submittedName>
        <fullName evidence="1">Uncharacterized protein</fullName>
    </submittedName>
</protein>
<accession>A0A7X6J9Z0</accession>
<evidence type="ECO:0000313" key="2">
    <source>
        <dbReference type="Proteomes" id="UP000558475"/>
    </source>
</evidence>
<evidence type="ECO:0000313" key="1">
    <source>
        <dbReference type="EMBL" id="NKW09407.1"/>
    </source>
</evidence>
<gene>
    <name evidence="1" type="ORF">HGG76_05780</name>
</gene>
<proteinExistence type="predicted"/>
<dbReference type="Proteomes" id="UP000558475">
    <property type="component" value="Unassembled WGS sequence"/>
</dbReference>